<dbReference type="InterPro" id="IPR036390">
    <property type="entry name" value="WH_DNA-bd_sf"/>
</dbReference>
<keyword evidence="1" id="KW-0805">Transcription regulation</keyword>
<accession>A0ABT7NEU3</accession>
<dbReference type="SUPFAM" id="SSF55781">
    <property type="entry name" value="GAF domain-like"/>
    <property type="match status" value="1"/>
</dbReference>
<feature type="domain" description="HTH iclR-type" evidence="4">
    <location>
        <begin position="11"/>
        <end position="73"/>
    </location>
</feature>
<dbReference type="EMBL" id="JASZYV010000003">
    <property type="protein sequence ID" value="MDM0046470.1"/>
    <property type="molecule type" value="Genomic_DNA"/>
</dbReference>
<keyword evidence="3" id="KW-0804">Transcription</keyword>
<evidence type="ECO:0000313" key="6">
    <source>
        <dbReference type="EMBL" id="MDM0046470.1"/>
    </source>
</evidence>
<keyword evidence="2" id="KW-0238">DNA-binding</keyword>
<dbReference type="Pfam" id="PF09339">
    <property type="entry name" value="HTH_IclR"/>
    <property type="match status" value="1"/>
</dbReference>
<proteinExistence type="predicted"/>
<dbReference type="SUPFAM" id="SSF46785">
    <property type="entry name" value="Winged helix' DNA-binding domain"/>
    <property type="match status" value="1"/>
</dbReference>
<sequence>MNEEEKAGDGVRAVERALDILMAFSPGDRELTASDLLKRVNLSRPTLYRLLRTLENKGFILSSGDPQRFALGASVAQLAHVWGMGLDIAAVAGPALRRLWEETGETVALLVHEGRDRLCVAELPSVQPLSFKRGVGHREHVAKGASGRVILANLTSPDVYVQDGVDASTDLEKLHKRLQTVREQGYEVSRDELIKGAVAVAVPVFLGDGNVIGSLAVFGPGVRVDEARVKQFVEQLKVESRKLSQALGQR</sequence>
<organism evidence="6 7">
    <name type="scientific">Variovorax dokdonensis</name>
    <dbReference type="NCBI Taxonomy" id="344883"/>
    <lineage>
        <taxon>Bacteria</taxon>
        <taxon>Pseudomonadati</taxon>
        <taxon>Pseudomonadota</taxon>
        <taxon>Betaproteobacteria</taxon>
        <taxon>Burkholderiales</taxon>
        <taxon>Comamonadaceae</taxon>
        <taxon>Variovorax</taxon>
    </lineage>
</organism>
<dbReference type="Pfam" id="PF01614">
    <property type="entry name" value="IclR_C"/>
    <property type="match status" value="1"/>
</dbReference>
<dbReference type="InterPro" id="IPR050707">
    <property type="entry name" value="HTH_MetabolicPath_Reg"/>
</dbReference>
<dbReference type="InterPro" id="IPR011991">
    <property type="entry name" value="ArsR-like_HTH"/>
</dbReference>
<gene>
    <name evidence="6" type="ORF">QTH91_18410</name>
</gene>
<dbReference type="InterPro" id="IPR029016">
    <property type="entry name" value="GAF-like_dom_sf"/>
</dbReference>
<evidence type="ECO:0000256" key="3">
    <source>
        <dbReference type="ARBA" id="ARBA00023163"/>
    </source>
</evidence>
<evidence type="ECO:0000256" key="2">
    <source>
        <dbReference type="ARBA" id="ARBA00023125"/>
    </source>
</evidence>
<name>A0ABT7NEU3_9BURK</name>
<dbReference type="Gene3D" id="3.30.450.40">
    <property type="match status" value="1"/>
</dbReference>
<evidence type="ECO:0000259" key="5">
    <source>
        <dbReference type="PROSITE" id="PS51078"/>
    </source>
</evidence>
<dbReference type="Proteomes" id="UP001174908">
    <property type="component" value="Unassembled WGS sequence"/>
</dbReference>
<evidence type="ECO:0000259" key="4">
    <source>
        <dbReference type="PROSITE" id="PS51077"/>
    </source>
</evidence>
<protein>
    <submittedName>
        <fullName evidence="6">IclR family transcriptional regulator</fullName>
    </submittedName>
</protein>
<dbReference type="PANTHER" id="PTHR30136:SF35">
    <property type="entry name" value="HTH-TYPE TRANSCRIPTIONAL REGULATOR RV1719"/>
    <property type="match status" value="1"/>
</dbReference>
<reference evidence="6" key="1">
    <citation type="submission" date="2023-06" db="EMBL/GenBank/DDBJ databases">
        <authorList>
            <person name="Jiang Y."/>
            <person name="Liu Q."/>
        </authorList>
    </citation>
    <scope>NUCLEOTIDE SEQUENCE</scope>
    <source>
        <strain evidence="6">CGMCC 1.12089</strain>
    </source>
</reference>
<dbReference type="PANTHER" id="PTHR30136">
    <property type="entry name" value="HELIX-TURN-HELIX TRANSCRIPTIONAL REGULATOR, ICLR FAMILY"/>
    <property type="match status" value="1"/>
</dbReference>
<dbReference type="PROSITE" id="PS51077">
    <property type="entry name" value="HTH_ICLR"/>
    <property type="match status" value="1"/>
</dbReference>
<evidence type="ECO:0000313" key="7">
    <source>
        <dbReference type="Proteomes" id="UP001174908"/>
    </source>
</evidence>
<dbReference type="Gene3D" id="1.10.10.10">
    <property type="entry name" value="Winged helix-like DNA-binding domain superfamily/Winged helix DNA-binding domain"/>
    <property type="match status" value="1"/>
</dbReference>
<keyword evidence="7" id="KW-1185">Reference proteome</keyword>
<dbReference type="CDD" id="cd00090">
    <property type="entry name" value="HTH_ARSR"/>
    <property type="match status" value="1"/>
</dbReference>
<feature type="domain" description="IclR-ED" evidence="5">
    <location>
        <begin position="74"/>
        <end position="249"/>
    </location>
</feature>
<dbReference type="SMART" id="SM00346">
    <property type="entry name" value="HTH_ICLR"/>
    <property type="match status" value="1"/>
</dbReference>
<evidence type="ECO:0000256" key="1">
    <source>
        <dbReference type="ARBA" id="ARBA00023015"/>
    </source>
</evidence>
<dbReference type="InterPro" id="IPR014757">
    <property type="entry name" value="Tscrpt_reg_IclR_C"/>
</dbReference>
<comment type="caution">
    <text evidence="6">The sequence shown here is derived from an EMBL/GenBank/DDBJ whole genome shotgun (WGS) entry which is preliminary data.</text>
</comment>
<dbReference type="PROSITE" id="PS51078">
    <property type="entry name" value="ICLR_ED"/>
    <property type="match status" value="1"/>
</dbReference>
<dbReference type="InterPro" id="IPR005471">
    <property type="entry name" value="Tscrpt_reg_IclR_N"/>
</dbReference>
<dbReference type="InterPro" id="IPR036388">
    <property type="entry name" value="WH-like_DNA-bd_sf"/>
</dbReference>